<gene>
    <name evidence="8" type="ORF">TMPK1_16850</name>
</gene>
<sequence>MKTILTLLTVLLAFGAVAQEAPKPDAAAAAAKKDETPALPADSRTTGQVTVGGKVIKYTAIAGAMTMRDEKGQRRGDMGFVAYLVDGKSPSKRPITFAFNGGPGSASAWLHLGVLGPKRLAFGNDGDVPSKSPALIDNQETWLDFTDIVFIDPIGTGWSRPAQDTDENKKAFWGVRQDIDSMSKFIALWLSKYQRLQSPKYLAGESYGGFRAPRIASHLQTVEGVGVQGVVVISPVIDFALWRGTRNTPFAYVATLPAMAAAAMEKTTGKDVQVDQLADAEKYAMTDYLVDLMRGRQDLTAVDRMSDKVTKLTGLDPALVKRLGARIDNSTFVREFRRDKGEIGSRYDASVTAYDPYPSSAEQNWGDPILQGAVAPVTSAIVDYTSNVLNWKVEAPYRVLNGEVNQKWEWNQSAFGGGNAADASEDLRKALALDKSLKMLIVHGATDLVTPYMASRMIIDQIPPFGDPNRVRLKVYPGGHMFYTRENSRKGLRDDVRGLYPDPASADAGTAKHG</sequence>
<proteinExistence type="predicted"/>
<dbReference type="InterPro" id="IPR001563">
    <property type="entry name" value="Peptidase_S10"/>
</dbReference>
<feature type="signal peptide" evidence="7">
    <location>
        <begin position="1"/>
        <end position="18"/>
    </location>
</feature>
<dbReference type="Pfam" id="PF00450">
    <property type="entry name" value="Peptidase_S10"/>
    <property type="match status" value="1"/>
</dbReference>
<evidence type="ECO:0000256" key="6">
    <source>
        <dbReference type="SAM" id="MobiDB-lite"/>
    </source>
</evidence>
<dbReference type="InterPro" id="IPR018202">
    <property type="entry name" value="Ser_caboxypep_ser_AS"/>
</dbReference>
<dbReference type="InterPro" id="IPR029058">
    <property type="entry name" value="AB_hydrolase_fold"/>
</dbReference>
<keyword evidence="9" id="KW-1185">Reference proteome</keyword>
<dbReference type="GO" id="GO:0006508">
    <property type="term" value="P:proteolysis"/>
    <property type="evidence" value="ECO:0007669"/>
    <property type="project" value="UniProtKB-KW"/>
</dbReference>
<comment type="caution">
    <text evidence="8">The sequence shown here is derived from an EMBL/GenBank/DDBJ whole genome shotgun (WGS) entry which is preliminary data.</text>
</comment>
<dbReference type="SUPFAM" id="SSF53474">
    <property type="entry name" value="alpha/beta-Hydrolases"/>
    <property type="match status" value="1"/>
</dbReference>
<reference evidence="8" key="1">
    <citation type="submission" date="2021-02" db="EMBL/GenBank/DDBJ databases">
        <title>Genome sequence of Rhodospirillales sp. strain TMPK1 isolated from soil.</title>
        <authorList>
            <person name="Nakai R."/>
            <person name="Kusada H."/>
            <person name="Tamaki H."/>
        </authorList>
    </citation>
    <scope>NUCLEOTIDE SEQUENCE</scope>
    <source>
        <strain evidence="8">TMPK1</strain>
    </source>
</reference>
<evidence type="ECO:0000256" key="1">
    <source>
        <dbReference type="ARBA" id="ARBA00022645"/>
    </source>
</evidence>
<keyword evidence="2" id="KW-0645">Protease</keyword>
<dbReference type="Gene3D" id="3.40.50.1820">
    <property type="entry name" value="alpha/beta hydrolase"/>
    <property type="match status" value="2"/>
</dbReference>
<evidence type="ECO:0000256" key="7">
    <source>
        <dbReference type="SAM" id="SignalP"/>
    </source>
</evidence>
<evidence type="ECO:0000256" key="5">
    <source>
        <dbReference type="ARBA" id="ARBA00023180"/>
    </source>
</evidence>
<dbReference type="EMBL" id="BOPV01000001">
    <property type="protein sequence ID" value="GIL39448.1"/>
    <property type="molecule type" value="Genomic_DNA"/>
</dbReference>
<organism evidence="8 9">
    <name type="scientific">Roseiterribacter gracilis</name>
    <dbReference type="NCBI Taxonomy" id="2812848"/>
    <lineage>
        <taxon>Bacteria</taxon>
        <taxon>Pseudomonadati</taxon>
        <taxon>Pseudomonadota</taxon>
        <taxon>Alphaproteobacteria</taxon>
        <taxon>Rhodospirillales</taxon>
        <taxon>Roseiterribacteraceae</taxon>
        <taxon>Roseiterribacter</taxon>
    </lineage>
</organism>
<dbReference type="PANTHER" id="PTHR11802">
    <property type="entry name" value="SERINE PROTEASE FAMILY S10 SERINE CARBOXYPEPTIDASE"/>
    <property type="match status" value="1"/>
</dbReference>
<feature type="region of interest" description="Disordered" evidence="6">
    <location>
        <begin position="493"/>
        <end position="514"/>
    </location>
</feature>
<feature type="chain" id="PRO_5035901980" evidence="7">
    <location>
        <begin position="19"/>
        <end position="514"/>
    </location>
</feature>
<keyword evidence="3 7" id="KW-0732">Signal</keyword>
<keyword evidence="4" id="KW-0378">Hydrolase</keyword>
<dbReference type="Proteomes" id="UP000681075">
    <property type="component" value="Unassembled WGS sequence"/>
</dbReference>
<dbReference type="GO" id="GO:0004185">
    <property type="term" value="F:serine-type carboxypeptidase activity"/>
    <property type="evidence" value="ECO:0007669"/>
    <property type="project" value="InterPro"/>
</dbReference>
<name>A0A8S8X7A1_9PROT</name>
<evidence type="ECO:0000256" key="2">
    <source>
        <dbReference type="ARBA" id="ARBA00022670"/>
    </source>
</evidence>
<evidence type="ECO:0000313" key="9">
    <source>
        <dbReference type="Proteomes" id="UP000681075"/>
    </source>
</evidence>
<evidence type="ECO:0000256" key="4">
    <source>
        <dbReference type="ARBA" id="ARBA00022801"/>
    </source>
</evidence>
<accession>A0A8S8X7A1</accession>
<protein>
    <submittedName>
        <fullName evidence="8">Carboxypeptidase-like protein</fullName>
    </submittedName>
</protein>
<keyword evidence="1 8" id="KW-0121">Carboxypeptidase</keyword>
<evidence type="ECO:0000313" key="8">
    <source>
        <dbReference type="EMBL" id="GIL39448.1"/>
    </source>
</evidence>
<dbReference type="RefSeq" id="WP_420242552.1">
    <property type="nucleotide sequence ID" value="NZ_BOPV01000001.1"/>
</dbReference>
<keyword evidence="5" id="KW-0325">Glycoprotein</keyword>
<evidence type="ECO:0000256" key="3">
    <source>
        <dbReference type="ARBA" id="ARBA00022729"/>
    </source>
</evidence>
<dbReference type="AlphaFoldDB" id="A0A8S8X7A1"/>
<dbReference type="PROSITE" id="PS00131">
    <property type="entry name" value="CARBOXYPEPT_SER_SER"/>
    <property type="match status" value="1"/>
</dbReference>
<dbReference type="PANTHER" id="PTHR11802:SF3">
    <property type="entry name" value="RETINOID-INDUCIBLE SERINE CARBOXYPEPTIDASE"/>
    <property type="match status" value="1"/>
</dbReference>